<dbReference type="Pfam" id="PF13966">
    <property type="entry name" value="zf-RVT"/>
    <property type="match status" value="1"/>
</dbReference>
<dbReference type="InterPro" id="IPR044730">
    <property type="entry name" value="RNase_H-like_dom_plant"/>
</dbReference>
<dbReference type="GeneID" id="104754160"/>
<dbReference type="InterPro" id="IPR002156">
    <property type="entry name" value="RNaseH_domain"/>
</dbReference>
<dbReference type="InterPro" id="IPR012337">
    <property type="entry name" value="RNaseH-like_sf"/>
</dbReference>
<dbReference type="SUPFAM" id="SSF56219">
    <property type="entry name" value="DNase I-like"/>
    <property type="match status" value="1"/>
</dbReference>
<protein>
    <submittedName>
        <fullName evidence="3">Uncharacterized protein LOC104754160</fullName>
    </submittedName>
</protein>
<dbReference type="RefSeq" id="XP_010474601.1">
    <property type="nucleotide sequence ID" value="XM_010476299.1"/>
</dbReference>
<dbReference type="InterPro" id="IPR043502">
    <property type="entry name" value="DNA/RNA_pol_sf"/>
</dbReference>
<reference evidence="2" key="1">
    <citation type="journal article" date="2014" name="Nat. Commun.">
        <title>The emerging biofuel crop Camelina sativa retains a highly undifferentiated hexaploid genome structure.</title>
        <authorList>
            <person name="Kagale S."/>
            <person name="Koh C."/>
            <person name="Nixon J."/>
            <person name="Bollina V."/>
            <person name="Clarke W.E."/>
            <person name="Tuteja R."/>
            <person name="Spillane C."/>
            <person name="Robinson S.J."/>
            <person name="Links M.G."/>
            <person name="Clarke C."/>
            <person name="Higgins E.E."/>
            <person name="Huebert T."/>
            <person name="Sharpe A.G."/>
            <person name="Parkin I.A."/>
        </authorList>
    </citation>
    <scope>NUCLEOTIDE SEQUENCE [LARGE SCALE GENOMIC DNA]</scope>
    <source>
        <strain evidence="2">cv. DH55</strain>
    </source>
</reference>
<proteinExistence type="predicted"/>
<dbReference type="InterPro" id="IPR036397">
    <property type="entry name" value="RNaseH_sf"/>
</dbReference>
<dbReference type="Proteomes" id="UP000694864">
    <property type="component" value="Chromosome 16"/>
</dbReference>
<sequence length="1368" mass="157297">MWRDSVGIKILHSDKRIIDVQVKWQDKVFYLSCIYGDPVRGARGGVWERLTRIGISRSGPWMLTGDFNELVDPSEKIGGLRRELATCLEFQQMLRACGLWEIKHRGYQFSWFGNRNDELVQCRLDRTVANQEWSKLFPQGQATYLKKVSSDHSPLINSLMGENWRKWASFKYDQRWVQREGFVNHFNQVWNSEEVRQADSLVAKISLCRKGISRWKRQSKLNSAIRIQSLHHQIDLATQQRHSNPEEVHRLKQDLNAEHLREEIFWQQKSRSSWLNNGDKNTKYFHATTKNRRAQNRIQILEDDEGKQWSADKDLGRVAEQFFRKLYTSEDVGYKLQMMSEIIPLISREMNEYLLTEVTVEEVKRAVFDINPNKCPGPDGMTGFFFQQFWDVIGEDIVNMVKTFFQSGKLEKDINRTNICLIPKKLKAVKLAEFRPISLSNVVYKIISKVMAKRLTSLLPDIISETQAAFIKGRLITDNILIAHELLHALSSNNKCAEEFIAIKTDLSKAFDRVEWQFLDDAMQSLGFSEHWRAMIMECVSSVQYQVLINGSPSNNKCAEEFIAIKTDLSKAFDRVEWQFLDDAMQSLGFSEHWRAMIMECVSSVQYQVLINGSPYGDIRPTRGLRQGDPLSPYLFLICTEMLVKMFQHAENNGKITGLQVARGSPPITNLLFADDSMFYCKKSDSEINQVISIIEEYSLASGQRVNYEKSSVYFGKLIPDEERGNIKHNLGINQEGGEGIYLGLPESFKGSKVNTLSYLKERMHQKVNGWQSLFLSPGGKEVLLKAVAMALPTHTMSCFKLPTAICKQLTSVMSDFWWQNKQDSRGMHWTAWEKLSKPKAVGGLGFRDIEDFNLALLGKQLWRMITHKDSLLARVYKSRYFKHSDPLSASLGNRPSFAWRSIHASQKIIKQGARAVIGNGASVNIWQHQWVEEKPSRGISRMKVIPPQFQRIASSVNSVQDLLLPSGKDWNETLLELLFEDADRVCIRGLRPGSATTKDVYAWDYSRSGHYSVKSGYWVATQVIKGKDQPQFVLQPSLDLLYQQIWKLDAPPKLHHFIWRCISNNLSVAGNLYHPHISREASCIRCPNARESTNHLLFTCPLSRLVWAISPIPAPPEGDWSNSIYANLFWVFNYHKELPSQENLSSLSPWILWRIWKNRNNLIFKGREYEAISLINKAKEDAEEWSQRLELRGIKHPNPPGSLNRNKWIKPSQDWVKCNSDGAWPHDGDTGGLGWVLRDNRGKILWAGVRLVSKTRTVLEIEAEAFRWAVINLVRLQYPRVIFESDSQTLVDLLNGEGSRPTIDPIVQDIRHHLPLFDQCKVVFIKRSGNGVADRIAQESLSFQNFDPKLYAIEPSWLKSLVDADIV</sequence>
<keyword evidence="2" id="KW-1185">Reference proteome</keyword>
<dbReference type="InterPro" id="IPR036691">
    <property type="entry name" value="Endo/exonu/phosph_ase_sf"/>
</dbReference>
<dbReference type="Gene3D" id="3.30.420.10">
    <property type="entry name" value="Ribonuclease H-like superfamily/Ribonuclease H"/>
    <property type="match status" value="1"/>
</dbReference>
<dbReference type="Pfam" id="PF00078">
    <property type="entry name" value="RVT_1"/>
    <property type="match status" value="2"/>
</dbReference>
<dbReference type="PANTHER" id="PTHR33116">
    <property type="entry name" value="REVERSE TRANSCRIPTASE ZINC-BINDING DOMAIN-CONTAINING PROTEIN-RELATED-RELATED"/>
    <property type="match status" value="1"/>
</dbReference>
<dbReference type="CDD" id="cd01650">
    <property type="entry name" value="RT_nLTR_like"/>
    <property type="match status" value="1"/>
</dbReference>
<evidence type="ECO:0000259" key="1">
    <source>
        <dbReference type="PROSITE" id="PS50878"/>
    </source>
</evidence>
<dbReference type="InterPro" id="IPR000477">
    <property type="entry name" value="RT_dom"/>
</dbReference>
<dbReference type="CDD" id="cd06222">
    <property type="entry name" value="RNase_H_like"/>
    <property type="match status" value="1"/>
</dbReference>
<evidence type="ECO:0000313" key="3">
    <source>
        <dbReference type="RefSeq" id="XP_010474601.1"/>
    </source>
</evidence>
<feature type="domain" description="Reverse transcriptase" evidence="1">
    <location>
        <begin position="403"/>
        <end position="754"/>
    </location>
</feature>
<reference evidence="3" key="2">
    <citation type="submission" date="2025-08" db="UniProtKB">
        <authorList>
            <consortium name="RefSeq"/>
        </authorList>
    </citation>
    <scope>IDENTIFICATION</scope>
    <source>
        <tissue evidence="3">Leaf</tissue>
    </source>
</reference>
<dbReference type="SUPFAM" id="SSF53098">
    <property type="entry name" value="Ribonuclease H-like"/>
    <property type="match status" value="1"/>
</dbReference>
<dbReference type="PANTHER" id="PTHR33116:SF86">
    <property type="entry name" value="REVERSE TRANSCRIPTASE DOMAIN-CONTAINING PROTEIN"/>
    <property type="match status" value="1"/>
</dbReference>
<gene>
    <name evidence="3" type="primary">LOC104754160</name>
</gene>
<organism evidence="2 3">
    <name type="scientific">Camelina sativa</name>
    <name type="common">False flax</name>
    <name type="synonym">Myagrum sativum</name>
    <dbReference type="NCBI Taxonomy" id="90675"/>
    <lineage>
        <taxon>Eukaryota</taxon>
        <taxon>Viridiplantae</taxon>
        <taxon>Streptophyta</taxon>
        <taxon>Embryophyta</taxon>
        <taxon>Tracheophyta</taxon>
        <taxon>Spermatophyta</taxon>
        <taxon>Magnoliopsida</taxon>
        <taxon>eudicotyledons</taxon>
        <taxon>Gunneridae</taxon>
        <taxon>Pentapetalae</taxon>
        <taxon>rosids</taxon>
        <taxon>malvids</taxon>
        <taxon>Brassicales</taxon>
        <taxon>Brassicaceae</taxon>
        <taxon>Camelineae</taxon>
        <taxon>Camelina</taxon>
    </lineage>
</organism>
<evidence type="ECO:0000313" key="2">
    <source>
        <dbReference type="Proteomes" id="UP000694864"/>
    </source>
</evidence>
<dbReference type="Pfam" id="PF13456">
    <property type="entry name" value="RVT_3"/>
    <property type="match status" value="1"/>
</dbReference>
<dbReference type="InterPro" id="IPR026960">
    <property type="entry name" value="RVT-Znf"/>
</dbReference>
<dbReference type="PROSITE" id="PS50878">
    <property type="entry name" value="RT_POL"/>
    <property type="match status" value="1"/>
</dbReference>
<dbReference type="Pfam" id="PF03372">
    <property type="entry name" value="Exo_endo_phos"/>
    <property type="match status" value="1"/>
</dbReference>
<name>A0ABM0WQ74_CAMSA</name>
<accession>A0ABM0WQ74</accession>
<dbReference type="Gene3D" id="3.60.10.10">
    <property type="entry name" value="Endonuclease/exonuclease/phosphatase"/>
    <property type="match status" value="1"/>
</dbReference>
<dbReference type="SUPFAM" id="SSF56672">
    <property type="entry name" value="DNA/RNA polymerases"/>
    <property type="match status" value="2"/>
</dbReference>
<dbReference type="InterPro" id="IPR005135">
    <property type="entry name" value="Endo/exonuclease/phosphatase"/>
</dbReference>